<dbReference type="InterPro" id="IPR002545">
    <property type="entry name" value="CheW-lke_dom"/>
</dbReference>
<dbReference type="GO" id="GO:0007165">
    <property type="term" value="P:signal transduction"/>
    <property type="evidence" value="ECO:0007669"/>
    <property type="project" value="InterPro"/>
</dbReference>
<dbReference type="Gene3D" id="2.30.30.40">
    <property type="entry name" value="SH3 Domains"/>
    <property type="match status" value="1"/>
</dbReference>
<sequence length="158" mass="18201">MKAYLTFKLNHEVFALGVDKVVEIMEVPRVTKVPKAPDYMKGVINLRGQVLPVIDTRIKFGLTPIELTKDHCIIVINMIIDEKTMYFGALVDQVLEVLEMDEETMLPTPNVNSKYDMRFIQGLLKEGDDFVMVLDIDHTFSIEEIEAIKENNQEQQRD</sequence>
<accession>A0A937K028</accession>
<dbReference type="Gene3D" id="2.40.50.180">
    <property type="entry name" value="CheA-289, Domain 4"/>
    <property type="match status" value="1"/>
</dbReference>
<name>A0A937K028_9BACT</name>
<proteinExistence type="predicted"/>
<dbReference type="SMART" id="SM00260">
    <property type="entry name" value="CheW"/>
    <property type="match status" value="1"/>
</dbReference>
<dbReference type="InterPro" id="IPR039315">
    <property type="entry name" value="CheW"/>
</dbReference>
<dbReference type="EMBL" id="JAESIY010000003">
    <property type="protein sequence ID" value="MBL3655871.1"/>
    <property type="molecule type" value="Genomic_DNA"/>
</dbReference>
<dbReference type="AlphaFoldDB" id="A0A937K028"/>
<dbReference type="SUPFAM" id="SSF50341">
    <property type="entry name" value="CheW-like"/>
    <property type="match status" value="1"/>
</dbReference>
<dbReference type="Pfam" id="PF01584">
    <property type="entry name" value="CheW"/>
    <property type="match status" value="1"/>
</dbReference>
<dbReference type="PANTHER" id="PTHR22617">
    <property type="entry name" value="CHEMOTAXIS SENSOR HISTIDINE KINASE-RELATED"/>
    <property type="match status" value="1"/>
</dbReference>
<protein>
    <submittedName>
        <fullName evidence="2">Purine-binding chemotaxis protein CheW</fullName>
    </submittedName>
</protein>
<organism evidence="2 3">
    <name type="scientific">Fulvivirga sediminis</name>
    <dbReference type="NCBI Taxonomy" id="2803949"/>
    <lineage>
        <taxon>Bacteria</taxon>
        <taxon>Pseudomonadati</taxon>
        <taxon>Bacteroidota</taxon>
        <taxon>Cytophagia</taxon>
        <taxon>Cytophagales</taxon>
        <taxon>Fulvivirgaceae</taxon>
        <taxon>Fulvivirga</taxon>
    </lineage>
</organism>
<dbReference type="PANTHER" id="PTHR22617:SF41">
    <property type="entry name" value="CHEMOTAXIS SIGNAL TRANSDUCTION SYSTEM ADAPTOR PROTEIN CHEW"/>
    <property type="match status" value="1"/>
</dbReference>
<keyword evidence="3" id="KW-1185">Reference proteome</keyword>
<dbReference type="PROSITE" id="PS50851">
    <property type="entry name" value="CHEW"/>
    <property type="match status" value="1"/>
</dbReference>
<feature type="domain" description="CheW-like" evidence="1">
    <location>
        <begin position="1"/>
        <end position="145"/>
    </location>
</feature>
<evidence type="ECO:0000313" key="2">
    <source>
        <dbReference type="EMBL" id="MBL3655871.1"/>
    </source>
</evidence>
<reference evidence="2" key="1">
    <citation type="submission" date="2021-01" db="EMBL/GenBank/DDBJ databases">
        <title>Fulvivirga kasyanovii gen. nov., sp nov., a novel member of the phylum Bacteroidetes isolated from seawater in a mussel farm.</title>
        <authorList>
            <person name="Zhao L.-H."/>
            <person name="Wang Z.-J."/>
        </authorList>
    </citation>
    <scope>NUCLEOTIDE SEQUENCE</scope>
    <source>
        <strain evidence="2">2943</strain>
    </source>
</reference>
<gene>
    <name evidence="2" type="ORF">JL102_07000</name>
</gene>
<evidence type="ECO:0000313" key="3">
    <source>
        <dbReference type="Proteomes" id="UP000659388"/>
    </source>
</evidence>
<evidence type="ECO:0000259" key="1">
    <source>
        <dbReference type="PROSITE" id="PS50851"/>
    </source>
</evidence>
<dbReference type="GO" id="GO:0005829">
    <property type="term" value="C:cytosol"/>
    <property type="evidence" value="ECO:0007669"/>
    <property type="project" value="TreeGrafter"/>
</dbReference>
<dbReference type="Proteomes" id="UP000659388">
    <property type="component" value="Unassembled WGS sequence"/>
</dbReference>
<dbReference type="InterPro" id="IPR036061">
    <property type="entry name" value="CheW-like_dom_sf"/>
</dbReference>
<comment type="caution">
    <text evidence="2">The sequence shown here is derived from an EMBL/GenBank/DDBJ whole genome shotgun (WGS) entry which is preliminary data.</text>
</comment>
<dbReference type="GO" id="GO:0006935">
    <property type="term" value="P:chemotaxis"/>
    <property type="evidence" value="ECO:0007669"/>
    <property type="project" value="InterPro"/>
</dbReference>